<keyword evidence="4" id="KW-1185">Reference proteome</keyword>
<dbReference type="PANTHER" id="PTHR40465">
    <property type="entry name" value="CHROMOSOME 1, WHOLE GENOME SHOTGUN SEQUENCE"/>
    <property type="match status" value="1"/>
</dbReference>
<feature type="transmembrane region" description="Helical" evidence="1">
    <location>
        <begin position="12"/>
        <end position="32"/>
    </location>
</feature>
<feature type="domain" description="DUF6534" evidence="2">
    <location>
        <begin position="167"/>
        <end position="252"/>
    </location>
</feature>
<feature type="transmembrane region" description="Helical" evidence="1">
    <location>
        <begin position="44"/>
        <end position="69"/>
    </location>
</feature>
<dbReference type="Pfam" id="PF20152">
    <property type="entry name" value="DUF6534"/>
    <property type="match status" value="1"/>
</dbReference>
<accession>A0ABR3JQE8</accession>
<dbReference type="Proteomes" id="UP001556367">
    <property type="component" value="Unassembled WGS sequence"/>
</dbReference>
<evidence type="ECO:0000256" key="1">
    <source>
        <dbReference type="SAM" id="Phobius"/>
    </source>
</evidence>
<dbReference type="InterPro" id="IPR045339">
    <property type="entry name" value="DUF6534"/>
</dbReference>
<protein>
    <recommendedName>
        <fullName evidence="2">DUF6534 domain-containing protein</fullName>
    </recommendedName>
</protein>
<name>A0ABR3JQE8_9AGAR</name>
<evidence type="ECO:0000313" key="3">
    <source>
        <dbReference type="EMBL" id="KAL0957991.1"/>
    </source>
</evidence>
<evidence type="ECO:0000313" key="4">
    <source>
        <dbReference type="Proteomes" id="UP001556367"/>
    </source>
</evidence>
<feature type="transmembrane region" description="Helical" evidence="1">
    <location>
        <begin position="155"/>
        <end position="179"/>
    </location>
</feature>
<reference evidence="4" key="1">
    <citation type="submission" date="2024-06" db="EMBL/GenBank/DDBJ databases">
        <title>Multi-omics analyses provide insights into the biosynthesis of the anticancer antibiotic pleurotin in Hohenbuehelia grisea.</title>
        <authorList>
            <person name="Weaver J.A."/>
            <person name="Alberti F."/>
        </authorList>
    </citation>
    <scope>NUCLEOTIDE SEQUENCE [LARGE SCALE GENOMIC DNA]</scope>
    <source>
        <strain evidence="4">T-177</strain>
    </source>
</reference>
<keyword evidence="1" id="KW-0812">Transmembrane</keyword>
<feature type="transmembrane region" description="Helical" evidence="1">
    <location>
        <begin position="121"/>
        <end position="143"/>
    </location>
</feature>
<keyword evidence="1" id="KW-0472">Membrane</keyword>
<proteinExistence type="predicted"/>
<dbReference type="PANTHER" id="PTHR40465:SF1">
    <property type="entry name" value="DUF6534 DOMAIN-CONTAINING PROTEIN"/>
    <property type="match status" value="1"/>
</dbReference>
<feature type="transmembrane region" description="Helical" evidence="1">
    <location>
        <begin position="89"/>
        <end position="109"/>
    </location>
</feature>
<keyword evidence="1" id="KW-1133">Transmembrane helix</keyword>
<dbReference type="EMBL" id="JASNQZ010000004">
    <property type="protein sequence ID" value="KAL0957991.1"/>
    <property type="molecule type" value="Genomic_DNA"/>
</dbReference>
<evidence type="ECO:0000259" key="2">
    <source>
        <dbReference type="Pfam" id="PF20152"/>
    </source>
</evidence>
<feature type="transmembrane region" description="Helical" evidence="1">
    <location>
        <begin position="200"/>
        <end position="222"/>
    </location>
</feature>
<gene>
    <name evidence="3" type="ORF">HGRIS_000166</name>
</gene>
<sequence length="314" mass="34661">MALLDAQLGSLLIGSYFNLLFLGVEIYLFFQYRLSKERLRDSRLLQYIVSIAIVNDFFGSALECLAMYRVLIIAYGNPSKIQSMSNWPIGAYFISSSLSIVLGQGWLIWRYFQISKRRWPALILATAVLCPFAVEIAAGIYAMQPSRAKNLRRRVNPVAILGFAAVATVDLGIAGALLWELWRVQPVFRSTRFVIRKITINIIQTGSATFLVALAVGVLYFVNPESSVSRAVFFCHGRVYTCTVLFTLNYRAKLRDGAAAQVYLSTGALQISSAPPLVSTASTGDISKEPASPDIFNNNQLAHASIPEPLKSTS</sequence>
<comment type="caution">
    <text evidence="3">The sequence shown here is derived from an EMBL/GenBank/DDBJ whole genome shotgun (WGS) entry which is preliminary data.</text>
</comment>
<organism evidence="3 4">
    <name type="scientific">Hohenbuehelia grisea</name>
    <dbReference type="NCBI Taxonomy" id="104357"/>
    <lineage>
        <taxon>Eukaryota</taxon>
        <taxon>Fungi</taxon>
        <taxon>Dikarya</taxon>
        <taxon>Basidiomycota</taxon>
        <taxon>Agaricomycotina</taxon>
        <taxon>Agaricomycetes</taxon>
        <taxon>Agaricomycetidae</taxon>
        <taxon>Agaricales</taxon>
        <taxon>Pleurotineae</taxon>
        <taxon>Pleurotaceae</taxon>
        <taxon>Hohenbuehelia</taxon>
    </lineage>
</organism>